<proteinExistence type="inferred from homology"/>
<organism evidence="6 7">
    <name type="scientific">Triparma columacea</name>
    <dbReference type="NCBI Taxonomy" id="722753"/>
    <lineage>
        <taxon>Eukaryota</taxon>
        <taxon>Sar</taxon>
        <taxon>Stramenopiles</taxon>
        <taxon>Ochrophyta</taxon>
        <taxon>Bolidophyceae</taxon>
        <taxon>Parmales</taxon>
        <taxon>Triparmaceae</taxon>
        <taxon>Triparma</taxon>
    </lineage>
</organism>
<dbReference type="SMART" id="SM00855">
    <property type="entry name" value="PGAM"/>
    <property type="match status" value="1"/>
</dbReference>
<dbReference type="InterPro" id="IPR051021">
    <property type="entry name" value="Mito_Ser/Thr_phosphatase"/>
</dbReference>
<sequence length="393" mass="44070">MTSTFLRQFGTRCAITVGISSISYCLLEDETVCAPGSGILKQGIQVSTRKAAFCEAQEEGTKEEMYYNFPKRQKWEPSVEYPLWDKDWDGKEKEAGKVNRKKGVTRHIILVRHGQYDETHREDEKRILTSLGREQARATGRKIAGMIKGVGMGEGGRCTVKAVHSSDMARAKETADLIVSEIEGITGTKLNRTDPDPDINEGRPCHYIPSRKAQSVASIDRDSGRIERGFRRYFYRFVGEAKEEKEEGGEGKGKKEQRLSSEEIVRRSQAKIDSQISDLLKMKIEDAKNYLKSDPLSSIRGGGAAPQADATVKPPDSNHEFEIVVCHGNVIRYMFLRALQLPPEAWLRLCTFNCSLTYMVVRPTGTVSCRTLGDIGHLDHVGQTFSGHEGYNW</sequence>
<reference evidence="7" key="1">
    <citation type="journal article" date="2023" name="Commun. Biol.">
        <title>Genome analysis of Parmales, the sister group of diatoms, reveals the evolutionary specialization of diatoms from phago-mixotrophs to photoautotrophs.</title>
        <authorList>
            <person name="Ban H."/>
            <person name="Sato S."/>
            <person name="Yoshikawa S."/>
            <person name="Yamada K."/>
            <person name="Nakamura Y."/>
            <person name="Ichinomiya M."/>
            <person name="Sato N."/>
            <person name="Blanc-Mathieu R."/>
            <person name="Endo H."/>
            <person name="Kuwata A."/>
            <person name="Ogata H."/>
        </authorList>
    </citation>
    <scope>NUCLEOTIDE SEQUENCE [LARGE SCALE GENOMIC DNA]</scope>
</reference>
<evidence type="ECO:0000313" key="6">
    <source>
        <dbReference type="EMBL" id="GMI48459.1"/>
    </source>
</evidence>
<dbReference type="PANTHER" id="PTHR20935:SF0">
    <property type="entry name" value="SERINE_THREONINE-PROTEIN PHOSPHATASE PGAM5, MITOCHONDRIAL"/>
    <property type="match status" value="1"/>
</dbReference>
<name>A0A9W7LFE2_9STRA</name>
<keyword evidence="2" id="KW-0378">Hydrolase</keyword>
<dbReference type="CDD" id="cd07067">
    <property type="entry name" value="HP_PGM_like"/>
    <property type="match status" value="1"/>
</dbReference>
<evidence type="ECO:0000256" key="3">
    <source>
        <dbReference type="ARBA" id="ARBA00039765"/>
    </source>
</evidence>
<feature type="region of interest" description="Disordered" evidence="5">
    <location>
        <begin position="244"/>
        <end position="266"/>
    </location>
</feature>
<keyword evidence="7" id="KW-1185">Reference proteome</keyword>
<dbReference type="GO" id="GO:0005739">
    <property type="term" value="C:mitochondrion"/>
    <property type="evidence" value="ECO:0007669"/>
    <property type="project" value="TreeGrafter"/>
</dbReference>
<dbReference type="SUPFAM" id="SSF53254">
    <property type="entry name" value="Phosphoglycerate mutase-like"/>
    <property type="match status" value="1"/>
</dbReference>
<dbReference type="GO" id="GO:0004722">
    <property type="term" value="F:protein serine/threonine phosphatase activity"/>
    <property type="evidence" value="ECO:0007669"/>
    <property type="project" value="TreeGrafter"/>
</dbReference>
<evidence type="ECO:0000256" key="5">
    <source>
        <dbReference type="SAM" id="MobiDB-lite"/>
    </source>
</evidence>
<dbReference type="PANTHER" id="PTHR20935">
    <property type="entry name" value="PHOSPHOGLYCERATE MUTASE-RELATED"/>
    <property type="match status" value="1"/>
</dbReference>
<dbReference type="EMBL" id="BRYA01000399">
    <property type="protein sequence ID" value="GMI48459.1"/>
    <property type="molecule type" value="Genomic_DNA"/>
</dbReference>
<accession>A0A9W7LFE2</accession>
<dbReference type="Proteomes" id="UP001165065">
    <property type="component" value="Unassembled WGS sequence"/>
</dbReference>
<evidence type="ECO:0000313" key="7">
    <source>
        <dbReference type="Proteomes" id="UP001165065"/>
    </source>
</evidence>
<comment type="caution">
    <text evidence="6">The sequence shown here is derived from an EMBL/GenBank/DDBJ whole genome shotgun (WGS) entry which is preliminary data.</text>
</comment>
<evidence type="ECO:0000256" key="2">
    <source>
        <dbReference type="ARBA" id="ARBA00022801"/>
    </source>
</evidence>
<dbReference type="Pfam" id="PF00300">
    <property type="entry name" value="His_Phos_1"/>
    <property type="match status" value="1"/>
</dbReference>
<dbReference type="InterPro" id="IPR013078">
    <property type="entry name" value="His_Pase_superF_clade-1"/>
</dbReference>
<evidence type="ECO:0000256" key="4">
    <source>
        <dbReference type="ARBA" id="ARBA00040722"/>
    </source>
</evidence>
<evidence type="ECO:0000256" key="1">
    <source>
        <dbReference type="ARBA" id="ARBA00006717"/>
    </source>
</evidence>
<dbReference type="AlphaFoldDB" id="A0A9W7LFE2"/>
<dbReference type="InterPro" id="IPR029033">
    <property type="entry name" value="His_PPase_superfam"/>
</dbReference>
<comment type="similarity">
    <text evidence="1">Belongs to the phosphoglycerate mutase family. BPG-dependent PGAM subfamily.</text>
</comment>
<dbReference type="GO" id="GO:0090141">
    <property type="term" value="P:positive regulation of mitochondrial fission"/>
    <property type="evidence" value="ECO:0007669"/>
    <property type="project" value="TreeGrafter"/>
</dbReference>
<protein>
    <recommendedName>
        <fullName evidence="3">Serine/threonine-protein phosphatase PGAM5, mitochondrial</fullName>
    </recommendedName>
    <alternativeName>
        <fullName evidence="4">Serine/threonine-protein phosphatase Pgam5, mitochondrial</fullName>
    </alternativeName>
</protein>
<dbReference type="Gene3D" id="3.40.50.1240">
    <property type="entry name" value="Phosphoglycerate mutase-like"/>
    <property type="match status" value="1"/>
</dbReference>
<gene>
    <name evidence="6" type="ORF">TrCOL_g6662</name>
</gene>
<dbReference type="OrthoDB" id="2118094at2759"/>